<gene>
    <name evidence="2" type="ORF">SAMN04489841_3091</name>
</gene>
<dbReference type="Proteomes" id="UP000199114">
    <property type="component" value="Unassembled WGS sequence"/>
</dbReference>
<evidence type="ECO:0000259" key="1">
    <source>
        <dbReference type="Pfam" id="PF24743"/>
    </source>
</evidence>
<name>A0A1H9LUE0_9EURY</name>
<proteinExistence type="predicted"/>
<evidence type="ECO:0000313" key="3">
    <source>
        <dbReference type="Proteomes" id="UP000199114"/>
    </source>
</evidence>
<evidence type="ECO:0000313" key="2">
    <source>
        <dbReference type="EMBL" id="SER15040.1"/>
    </source>
</evidence>
<dbReference type="RefSeq" id="WP_090618703.1">
    <property type="nucleotide sequence ID" value="NZ_FOFD01000004.1"/>
</dbReference>
<protein>
    <recommendedName>
        <fullName evidence="1">DUF7692 domain-containing protein</fullName>
    </recommendedName>
</protein>
<dbReference type="Pfam" id="PF24743">
    <property type="entry name" value="DUF7692"/>
    <property type="match status" value="1"/>
</dbReference>
<accession>A0A1H9LUE0</accession>
<sequence>MRIRTDGDYAYRNDAIERAADFYDCNKTKAIVSACDDVPKLVAAARQVLERDDLTLDQRREIAETLSTRAVDFEIEQSVNVYRD</sequence>
<keyword evidence="3" id="KW-1185">Reference proteome</keyword>
<reference evidence="3" key="1">
    <citation type="submission" date="2016-10" db="EMBL/GenBank/DDBJ databases">
        <authorList>
            <person name="Varghese N."/>
            <person name="Submissions S."/>
        </authorList>
    </citation>
    <scope>NUCLEOTIDE SEQUENCE [LARGE SCALE GENOMIC DNA]</scope>
    <source>
        <strain evidence="3">DSM 25055</strain>
    </source>
</reference>
<dbReference type="EMBL" id="FOFD01000004">
    <property type="protein sequence ID" value="SER15040.1"/>
    <property type="molecule type" value="Genomic_DNA"/>
</dbReference>
<dbReference type="InterPro" id="IPR056109">
    <property type="entry name" value="DUF7692"/>
</dbReference>
<feature type="domain" description="DUF7692" evidence="1">
    <location>
        <begin position="1"/>
        <end position="55"/>
    </location>
</feature>
<dbReference type="OrthoDB" id="197139at2157"/>
<dbReference type="AlphaFoldDB" id="A0A1H9LUE0"/>
<organism evidence="2 3">
    <name type="scientific">Natrinema salaciae</name>
    <dbReference type="NCBI Taxonomy" id="1186196"/>
    <lineage>
        <taxon>Archaea</taxon>
        <taxon>Methanobacteriati</taxon>
        <taxon>Methanobacteriota</taxon>
        <taxon>Stenosarchaea group</taxon>
        <taxon>Halobacteria</taxon>
        <taxon>Halobacteriales</taxon>
        <taxon>Natrialbaceae</taxon>
        <taxon>Natrinema</taxon>
    </lineage>
</organism>